<feature type="domain" description="Fungal-type protein kinase" evidence="1">
    <location>
        <begin position="4"/>
        <end position="86"/>
    </location>
</feature>
<accession>A0AAD6XQQ0</accession>
<evidence type="ECO:0000259" key="1">
    <source>
        <dbReference type="Pfam" id="PF17667"/>
    </source>
</evidence>
<organism evidence="2 3">
    <name type="scientific">Mycena belliarum</name>
    <dbReference type="NCBI Taxonomy" id="1033014"/>
    <lineage>
        <taxon>Eukaryota</taxon>
        <taxon>Fungi</taxon>
        <taxon>Dikarya</taxon>
        <taxon>Basidiomycota</taxon>
        <taxon>Agaricomycotina</taxon>
        <taxon>Agaricomycetes</taxon>
        <taxon>Agaricomycetidae</taxon>
        <taxon>Agaricales</taxon>
        <taxon>Marasmiineae</taxon>
        <taxon>Mycenaceae</taxon>
        <taxon>Mycena</taxon>
    </lineage>
</organism>
<reference evidence="2" key="1">
    <citation type="submission" date="2023-03" db="EMBL/GenBank/DDBJ databases">
        <title>Massive genome expansion in bonnet fungi (Mycena s.s.) driven by repeated elements and novel gene families across ecological guilds.</title>
        <authorList>
            <consortium name="Lawrence Berkeley National Laboratory"/>
            <person name="Harder C.B."/>
            <person name="Miyauchi S."/>
            <person name="Viragh M."/>
            <person name="Kuo A."/>
            <person name="Thoen E."/>
            <person name="Andreopoulos B."/>
            <person name="Lu D."/>
            <person name="Skrede I."/>
            <person name="Drula E."/>
            <person name="Henrissat B."/>
            <person name="Morin E."/>
            <person name="Kohler A."/>
            <person name="Barry K."/>
            <person name="LaButti K."/>
            <person name="Morin E."/>
            <person name="Salamov A."/>
            <person name="Lipzen A."/>
            <person name="Mereny Z."/>
            <person name="Hegedus B."/>
            <person name="Baldrian P."/>
            <person name="Stursova M."/>
            <person name="Weitz H."/>
            <person name="Taylor A."/>
            <person name="Grigoriev I.V."/>
            <person name="Nagy L.G."/>
            <person name="Martin F."/>
            <person name="Kauserud H."/>
        </authorList>
    </citation>
    <scope>NUCLEOTIDE SEQUENCE</scope>
    <source>
        <strain evidence="2">CBHHK173m</strain>
    </source>
</reference>
<proteinExistence type="predicted"/>
<keyword evidence="3" id="KW-1185">Reference proteome</keyword>
<gene>
    <name evidence="2" type="ORF">B0H15DRAFT_777482</name>
</gene>
<dbReference type="InterPro" id="IPR040976">
    <property type="entry name" value="Pkinase_fungal"/>
</dbReference>
<evidence type="ECO:0000313" key="3">
    <source>
        <dbReference type="Proteomes" id="UP001222325"/>
    </source>
</evidence>
<name>A0AAD6XQQ0_9AGAR</name>
<dbReference type="Proteomes" id="UP001222325">
    <property type="component" value="Unassembled WGS sequence"/>
</dbReference>
<protein>
    <recommendedName>
        <fullName evidence="1">Fungal-type protein kinase domain-containing protein</fullName>
    </recommendedName>
</protein>
<dbReference type="EMBL" id="JARJCN010000018">
    <property type="protein sequence ID" value="KAJ7092384.1"/>
    <property type="molecule type" value="Genomic_DNA"/>
</dbReference>
<comment type="caution">
    <text evidence="2">The sequence shown here is derived from an EMBL/GenBank/DDBJ whole genome shotgun (WGS) entry which is preliminary data.</text>
</comment>
<sequence>MLTCLADYRQLCEKGQALHCDIGLDSLGYCDKAGQIIGILCEFDSAPSVRGRASPTYGAIDLLVPNPPRHLYRHDLESLFYVLASIATGFHEGKHIRSAPLWKWHILDMETLLEEKTAFLSQSVLTTTAHFAALDLWILDLGAMIGHGVIARKDHAILVKKSMGRVVQVFDEETLGGHVTFDTFAACIGLMYRTLT</sequence>
<dbReference type="Pfam" id="PF17667">
    <property type="entry name" value="Pkinase_fungal"/>
    <property type="match status" value="1"/>
</dbReference>
<dbReference type="AlphaFoldDB" id="A0AAD6XQQ0"/>
<evidence type="ECO:0000313" key="2">
    <source>
        <dbReference type="EMBL" id="KAJ7092384.1"/>
    </source>
</evidence>